<dbReference type="PRINTS" id="PR00080">
    <property type="entry name" value="SDRFAMILY"/>
</dbReference>
<dbReference type="InterPro" id="IPR002347">
    <property type="entry name" value="SDR_fam"/>
</dbReference>
<dbReference type="InterPro" id="IPR050259">
    <property type="entry name" value="SDR"/>
</dbReference>
<name>A0A830E0W3_9EURY</name>
<comment type="caution">
    <text evidence="2">The sequence shown here is derived from an EMBL/GenBank/DDBJ whole genome shotgun (WGS) entry which is preliminary data.</text>
</comment>
<dbReference type="Gene3D" id="3.40.50.720">
    <property type="entry name" value="NAD(P)-binding Rossmann-like Domain"/>
    <property type="match status" value="1"/>
</dbReference>
<dbReference type="AlphaFoldDB" id="A0A830E0W3"/>
<evidence type="ECO:0000313" key="2">
    <source>
        <dbReference type="EMBL" id="GGC66421.1"/>
    </source>
</evidence>
<gene>
    <name evidence="2" type="ORF">GCM10007209_30630</name>
</gene>
<dbReference type="Pfam" id="PF13561">
    <property type="entry name" value="adh_short_C2"/>
    <property type="match status" value="1"/>
</dbReference>
<reference evidence="2" key="1">
    <citation type="journal article" date="2014" name="Int. J. Syst. Evol. Microbiol.">
        <title>Complete genome sequence of Corynebacterium casei LMG S-19264T (=DSM 44701T), isolated from a smear-ripened cheese.</title>
        <authorList>
            <consortium name="US DOE Joint Genome Institute (JGI-PGF)"/>
            <person name="Walter F."/>
            <person name="Albersmeier A."/>
            <person name="Kalinowski J."/>
            <person name="Ruckert C."/>
        </authorList>
    </citation>
    <scope>NUCLEOTIDE SEQUENCE</scope>
    <source>
        <strain evidence="2">CCM 7217</strain>
    </source>
</reference>
<evidence type="ECO:0000313" key="3">
    <source>
        <dbReference type="Proteomes" id="UP000646833"/>
    </source>
</evidence>
<organism evidence="2 3">
    <name type="scientific">Haloferax sulfurifontis</name>
    <dbReference type="NCBI Taxonomy" id="255616"/>
    <lineage>
        <taxon>Archaea</taxon>
        <taxon>Methanobacteriati</taxon>
        <taxon>Methanobacteriota</taxon>
        <taxon>Stenosarchaea group</taxon>
        <taxon>Halobacteria</taxon>
        <taxon>Halobacteriales</taxon>
        <taxon>Haloferacaceae</taxon>
        <taxon>Haloferax</taxon>
    </lineage>
</organism>
<protein>
    <submittedName>
        <fullName evidence="2">Beta-ketoacyl-ACP reductase</fullName>
    </submittedName>
</protein>
<dbReference type="FunFam" id="3.40.50.720:FF:000084">
    <property type="entry name" value="Short-chain dehydrogenase reductase"/>
    <property type="match status" value="1"/>
</dbReference>
<reference evidence="2" key="2">
    <citation type="submission" date="2020-09" db="EMBL/GenBank/DDBJ databases">
        <authorList>
            <person name="Sun Q."/>
            <person name="Sedlacek I."/>
        </authorList>
    </citation>
    <scope>NUCLEOTIDE SEQUENCE</scope>
    <source>
        <strain evidence="2">CCM 7217</strain>
    </source>
</reference>
<dbReference type="NCBIfam" id="NF005559">
    <property type="entry name" value="PRK07231.1"/>
    <property type="match status" value="1"/>
</dbReference>
<dbReference type="RefSeq" id="WP_007276340.1">
    <property type="nucleotide sequence ID" value="NZ_BMCI01000006.1"/>
</dbReference>
<dbReference type="PANTHER" id="PTHR42879">
    <property type="entry name" value="3-OXOACYL-(ACYL-CARRIER-PROTEIN) REDUCTASE"/>
    <property type="match status" value="1"/>
</dbReference>
<accession>A0A830E0W3</accession>
<sequence length="259" mass="26866">MTTDSPDIRDSFDFEGRTACVTGAAQGIGEAVAEAFAALGANVVVADIDGAGAEAVAERVADAHGVRAVGLETDVSEYDAAVAMVEATVEEFGSLDVLVNNAGVAGVEKFLDSEPADWDEKLGVSLYGTLNCTHAALPGMVERGDGVVVNYASSSYRGNDPGLAVYGAAKAANRSFTKTMSKEVGGSGVRVNCVCPGTVETPSTKAFVEKYREKLGQSYALERVGRPQEVANAVVFLASDAASWITGETVHVDGGYVRR</sequence>
<dbReference type="PRINTS" id="PR00081">
    <property type="entry name" value="GDHRDH"/>
</dbReference>
<dbReference type="PANTHER" id="PTHR42879:SF2">
    <property type="entry name" value="3-OXOACYL-[ACYL-CARRIER-PROTEIN] REDUCTASE FABG"/>
    <property type="match status" value="1"/>
</dbReference>
<dbReference type="InterPro" id="IPR036291">
    <property type="entry name" value="NAD(P)-bd_dom_sf"/>
</dbReference>
<dbReference type="Proteomes" id="UP000646833">
    <property type="component" value="Unassembled WGS sequence"/>
</dbReference>
<evidence type="ECO:0000256" key="1">
    <source>
        <dbReference type="ARBA" id="ARBA00006484"/>
    </source>
</evidence>
<comment type="similarity">
    <text evidence="1">Belongs to the short-chain dehydrogenases/reductases (SDR) family.</text>
</comment>
<dbReference type="SUPFAM" id="SSF51735">
    <property type="entry name" value="NAD(P)-binding Rossmann-fold domains"/>
    <property type="match status" value="1"/>
</dbReference>
<dbReference type="CDD" id="cd05233">
    <property type="entry name" value="SDR_c"/>
    <property type="match status" value="1"/>
</dbReference>
<proteinExistence type="inferred from homology"/>
<dbReference type="EMBL" id="BMCI01000006">
    <property type="protein sequence ID" value="GGC66421.1"/>
    <property type="molecule type" value="Genomic_DNA"/>
</dbReference>